<evidence type="ECO:0000313" key="8">
    <source>
        <dbReference type="RefSeq" id="XP_007025427.2"/>
    </source>
</evidence>
<evidence type="ECO:0000256" key="3">
    <source>
        <dbReference type="ARBA" id="ARBA00022963"/>
    </source>
</evidence>
<dbReference type="InterPro" id="IPR002921">
    <property type="entry name" value="Fungal_lipase-type"/>
</dbReference>
<dbReference type="GeneID" id="18596716"/>
<evidence type="ECO:0000259" key="6">
    <source>
        <dbReference type="Pfam" id="PF01764"/>
    </source>
</evidence>
<dbReference type="Proteomes" id="UP000694886">
    <property type="component" value="Chromosome 6"/>
</dbReference>
<gene>
    <name evidence="8" type="primary">LOC18596716</name>
</gene>
<evidence type="ECO:0000256" key="5">
    <source>
        <dbReference type="RuleBase" id="RU367093"/>
    </source>
</evidence>
<evidence type="ECO:0000256" key="4">
    <source>
        <dbReference type="ARBA" id="ARBA00023098"/>
    </source>
</evidence>
<evidence type="ECO:0000313" key="7">
    <source>
        <dbReference type="Proteomes" id="UP000694886"/>
    </source>
</evidence>
<dbReference type="EC" id="3.1.1.-" evidence="5"/>
<keyword evidence="2 5" id="KW-0378">Hydrolase</keyword>
<dbReference type="Gramene" id="Tc06v2_t014300.1">
    <property type="protein sequence ID" value="Tc06v2_p014300.1"/>
    <property type="gene ID" value="Tc06v2_g014300"/>
</dbReference>
<dbReference type="InterPro" id="IPR033556">
    <property type="entry name" value="PLA"/>
</dbReference>
<comment type="function">
    <text evidence="5">Acylhydrolase that catalyzes the hydrolysis of phospholipids at the sn-1 position.</text>
</comment>
<dbReference type="RefSeq" id="XP_007025427.2">
    <property type="nucleotide sequence ID" value="XM_007025365.2"/>
</dbReference>
<evidence type="ECO:0000256" key="2">
    <source>
        <dbReference type="ARBA" id="ARBA00022801"/>
    </source>
</evidence>
<reference evidence="8" key="2">
    <citation type="submission" date="2025-08" db="UniProtKB">
        <authorList>
            <consortium name="RefSeq"/>
        </authorList>
    </citation>
    <scope>IDENTIFICATION</scope>
</reference>
<dbReference type="Gene3D" id="3.40.50.1820">
    <property type="entry name" value="alpha/beta hydrolase"/>
    <property type="match status" value="1"/>
</dbReference>
<accession>A0AB32V089</accession>
<dbReference type="PANTHER" id="PTHR31828:SF13">
    <property type="entry name" value="PHOSPHOLIPASE A1"/>
    <property type="match status" value="1"/>
</dbReference>
<dbReference type="KEGG" id="tcc:18596716"/>
<protein>
    <recommendedName>
        <fullName evidence="5">Phospholipase A1</fullName>
        <ecNumber evidence="5">3.1.1.-</ecNumber>
    </recommendedName>
</protein>
<feature type="domain" description="Fungal lipase-type" evidence="6">
    <location>
        <begin position="119"/>
        <end position="275"/>
    </location>
</feature>
<dbReference type="GO" id="GO:0008970">
    <property type="term" value="F:phospholipase A1 activity"/>
    <property type="evidence" value="ECO:0007669"/>
    <property type="project" value="UniProtKB-UniRule"/>
</dbReference>
<reference evidence="7" key="1">
    <citation type="journal article" date="1997" name="Nucleic Acids Res.">
        <title>tRNAscan-SE: a program for improved detection of transfer RNA genes in genomic sequence.</title>
        <authorList>
            <person name="Lowe T.M."/>
            <person name="Eddy S.R."/>
        </authorList>
    </citation>
    <scope>NUCLEOTIDE SEQUENCE [LARGE SCALE GENOMIC DNA]</scope>
    <source>
        <strain evidence="7">r\B97-61/B2</strain>
    </source>
</reference>
<dbReference type="InterPro" id="IPR029058">
    <property type="entry name" value="AB_hydrolase_fold"/>
</dbReference>
<dbReference type="PANTHER" id="PTHR31828">
    <property type="entry name" value="PHOSPHOLIPASE A1-IIGAMMA"/>
    <property type="match status" value="1"/>
</dbReference>
<dbReference type="GO" id="GO:0016042">
    <property type="term" value="P:lipid catabolic process"/>
    <property type="evidence" value="ECO:0007669"/>
    <property type="project" value="UniProtKB-UniRule"/>
</dbReference>
<dbReference type="AlphaFoldDB" id="A0AB32V089"/>
<name>A0AB32V089_THECC</name>
<keyword evidence="4 5" id="KW-0443">Lipid metabolism</keyword>
<dbReference type="SUPFAM" id="SSF53474">
    <property type="entry name" value="alpha/beta-Hydrolases"/>
    <property type="match status" value="1"/>
</dbReference>
<organism evidence="7 8">
    <name type="scientific">Theobroma cacao</name>
    <name type="common">Cacao</name>
    <name type="synonym">Cocoa</name>
    <dbReference type="NCBI Taxonomy" id="3641"/>
    <lineage>
        <taxon>Eukaryota</taxon>
        <taxon>Viridiplantae</taxon>
        <taxon>Streptophyta</taxon>
        <taxon>Embryophyta</taxon>
        <taxon>Tracheophyta</taxon>
        <taxon>Spermatophyta</taxon>
        <taxon>Magnoliopsida</taxon>
        <taxon>eudicotyledons</taxon>
        <taxon>Gunneridae</taxon>
        <taxon>Pentapetalae</taxon>
        <taxon>rosids</taxon>
        <taxon>malvids</taxon>
        <taxon>Malvales</taxon>
        <taxon>Malvaceae</taxon>
        <taxon>Byttnerioideae</taxon>
        <taxon>Theobroma</taxon>
    </lineage>
</organism>
<proteinExistence type="inferred from homology"/>
<sequence>MASSIASRWRELSGEKNWEGLLHPLDLDLRRYIIHYLQRAGAAGDLFNNKKASKSYGLSLYPPDEYFSRAGLEIGNPYKYRVTNFIYGTVGTSQSEYFGFVAVATDEGKAVLGRRDILVSWRGSMTRADWSENIDFVPTSAKELFGTDLAQVHSGFLFIYAGKMADSLYNKTSARDQALKAVQEQVDKYQNEDVSITVTGHSLGAALATLNAMDIVANSFNKPTGNSAKSSMVTAFPVASPRVGNLKFMEIFDELKDLHLLRIVNSIDPVPNVPIGFDYTHVGEELGIDTTKSTYLKSNVHPHNLDVYGHGVAGVQENGEFKLEEELEFDNAVVNKTGDCLLDEYKIPIEWWNNEKFKGMVQMDDGHWKFIDSAYVPDPPSA</sequence>
<comment type="similarity">
    <text evidence="1 5">Belongs to the AB hydrolase superfamily. Lipase family.</text>
</comment>
<dbReference type="Pfam" id="PF01764">
    <property type="entry name" value="Lipase_3"/>
    <property type="match status" value="1"/>
</dbReference>
<evidence type="ECO:0000256" key="1">
    <source>
        <dbReference type="ARBA" id="ARBA00010701"/>
    </source>
</evidence>
<keyword evidence="3 5" id="KW-0442">Lipid degradation</keyword>
<dbReference type="CDD" id="cd00519">
    <property type="entry name" value="Lipase_3"/>
    <property type="match status" value="1"/>
</dbReference>